<dbReference type="KEGG" id="gtt:GUITHDRAFT_135477"/>
<dbReference type="PaxDb" id="55529-EKX50333"/>
<protein>
    <submittedName>
        <fullName evidence="2 3">Uncharacterized protein</fullName>
    </submittedName>
</protein>
<gene>
    <name evidence="2" type="ORF">GUITHDRAFT_135477</name>
</gene>
<evidence type="ECO:0000313" key="3">
    <source>
        <dbReference type="EnsemblProtists" id="EKX50333"/>
    </source>
</evidence>
<reference evidence="2 4" key="1">
    <citation type="journal article" date="2012" name="Nature">
        <title>Algal genomes reveal evolutionary mosaicism and the fate of nucleomorphs.</title>
        <authorList>
            <consortium name="DOE Joint Genome Institute"/>
            <person name="Curtis B.A."/>
            <person name="Tanifuji G."/>
            <person name="Burki F."/>
            <person name="Gruber A."/>
            <person name="Irimia M."/>
            <person name="Maruyama S."/>
            <person name="Arias M.C."/>
            <person name="Ball S.G."/>
            <person name="Gile G.H."/>
            <person name="Hirakawa Y."/>
            <person name="Hopkins J.F."/>
            <person name="Kuo A."/>
            <person name="Rensing S.A."/>
            <person name="Schmutz J."/>
            <person name="Symeonidi A."/>
            <person name="Elias M."/>
            <person name="Eveleigh R.J."/>
            <person name="Herman E.K."/>
            <person name="Klute M.J."/>
            <person name="Nakayama T."/>
            <person name="Obornik M."/>
            <person name="Reyes-Prieto A."/>
            <person name="Armbrust E.V."/>
            <person name="Aves S.J."/>
            <person name="Beiko R.G."/>
            <person name="Coutinho P."/>
            <person name="Dacks J.B."/>
            <person name="Durnford D.G."/>
            <person name="Fast N.M."/>
            <person name="Green B.R."/>
            <person name="Grisdale C.J."/>
            <person name="Hempel F."/>
            <person name="Henrissat B."/>
            <person name="Hoppner M.P."/>
            <person name="Ishida K."/>
            <person name="Kim E."/>
            <person name="Koreny L."/>
            <person name="Kroth P.G."/>
            <person name="Liu Y."/>
            <person name="Malik S.B."/>
            <person name="Maier U.G."/>
            <person name="McRose D."/>
            <person name="Mock T."/>
            <person name="Neilson J.A."/>
            <person name="Onodera N.T."/>
            <person name="Poole A.M."/>
            <person name="Pritham E.J."/>
            <person name="Richards T.A."/>
            <person name="Rocap G."/>
            <person name="Roy S.W."/>
            <person name="Sarai C."/>
            <person name="Schaack S."/>
            <person name="Shirato S."/>
            <person name="Slamovits C.H."/>
            <person name="Spencer D.F."/>
            <person name="Suzuki S."/>
            <person name="Worden A.Z."/>
            <person name="Zauner S."/>
            <person name="Barry K."/>
            <person name="Bell C."/>
            <person name="Bharti A.K."/>
            <person name="Crow J.A."/>
            <person name="Grimwood J."/>
            <person name="Kramer R."/>
            <person name="Lindquist E."/>
            <person name="Lucas S."/>
            <person name="Salamov A."/>
            <person name="McFadden G.I."/>
            <person name="Lane C.E."/>
            <person name="Keeling P.J."/>
            <person name="Gray M.W."/>
            <person name="Grigoriev I.V."/>
            <person name="Archibald J.M."/>
        </authorList>
    </citation>
    <scope>NUCLEOTIDE SEQUENCE</scope>
    <source>
        <strain evidence="2 4">CCMP2712</strain>
    </source>
</reference>
<reference evidence="3" key="3">
    <citation type="submission" date="2015-06" db="UniProtKB">
        <authorList>
            <consortium name="EnsemblProtists"/>
        </authorList>
    </citation>
    <scope>IDENTIFICATION</scope>
</reference>
<evidence type="ECO:0000313" key="2">
    <source>
        <dbReference type="EMBL" id="EKX50333.1"/>
    </source>
</evidence>
<name>L1JQH8_GUITC</name>
<organism evidence="2">
    <name type="scientific">Guillardia theta (strain CCMP2712)</name>
    <name type="common">Cryptophyte</name>
    <dbReference type="NCBI Taxonomy" id="905079"/>
    <lineage>
        <taxon>Eukaryota</taxon>
        <taxon>Cryptophyceae</taxon>
        <taxon>Pyrenomonadales</taxon>
        <taxon>Geminigeraceae</taxon>
        <taxon>Guillardia</taxon>
    </lineage>
</organism>
<dbReference type="RefSeq" id="XP_005837313.1">
    <property type="nucleotide sequence ID" value="XM_005837256.1"/>
</dbReference>
<evidence type="ECO:0000313" key="4">
    <source>
        <dbReference type="Proteomes" id="UP000011087"/>
    </source>
</evidence>
<keyword evidence="4" id="KW-1185">Reference proteome</keyword>
<feature type="coiled-coil region" evidence="1">
    <location>
        <begin position="11"/>
        <end position="189"/>
    </location>
</feature>
<dbReference type="GeneID" id="17306894"/>
<accession>L1JQH8</accession>
<dbReference type="Proteomes" id="UP000011087">
    <property type="component" value="Unassembled WGS sequence"/>
</dbReference>
<sequence length="306" mass="36985">MIQSDYGRTKVSEAKKNIKRLQKILDKFQEYHQSIQQDEQELQHLRKELSVFEDNKEYEYNPNCTVCRSKPWVARIAELKNNIKAIEKVLNKHQTALNKYIMKYHEEDTQDELEQLQEWLDQYDEDKYKSYCKLQKEWDEYDKCANEIEDTNHKILSLQNDKDGLRAKQQQLQTQLQESKDRLSKYQTMVETIDLAQQWDDYDEFVLYHKLLRGRFEKQLDTWKRTFFNLDSKLNLKQQKLNLKKQIDLAQNAFNEHNISHARLQERIETHNRLKEQYFITSKAFENIHRTPDNLSIIQCGNSITL</sequence>
<dbReference type="HOGENOM" id="CLU_910432_0_0_1"/>
<proteinExistence type="predicted"/>
<dbReference type="EMBL" id="JH992979">
    <property type="protein sequence ID" value="EKX50333.1"/>
    <property type="molecule type" value="Genomic_DNA"/>
</dbReference>
<evidence type="ECO:0000256" key="1">
    <source>
        <dbReference type="SAM" id="Coils"/>
    </source>
</evidence>
<dbReference type="EnsemblProtists" id="EKX50333">
    <property type="protein sequence ID" value="EKX50333"/>
    <property type="gene ID" value="GUITHDRAFT_135477"/>
</dbReference>
<dbReference type="AlphaFoldDB" id="L1JQH8"/>
<reference evidence="4" key="2">
    <citation type="submission" date="2012-11" db="EMBL/GenBank/DDBJ databases">
        <authorList>
            <person name="Kuo A."/>
            <person name="Curtis B.A."/>
            <person name="Tanifuji G."/>
            <person name="Burki F."/>
            <person name="Gruber A."/>
            <person name="Irimia M."/>
            <person name="Maruyama S."/>
            <person name="Arias M.C."/>
            <person name="Ball S.G."/>
            <person name="Gile G.H."/>
            <person name="Hirakawa Y."/>
            <person name="Hopkins J.F."/>
            <person name="Rensing S.A."/>
            <person name="Schmutz J."/>
            <person name="Symeonidi A."/>
            <person name="Elias M."/>
            <person name="Eveleigh R.J."/>
            <person name="Herman E.K."/>
            <person name="Klute M.J."/>
            <person name="Nakayama T."/>
            <person name="Obornik M."/>
            <person name="Reyes-Prieto A."/>
            <person name="Armbrust E.V."/>
            <person name="Aves S.J."/>
            <person name="Beiko R.G."/>
            <person name="Coutinho P."/>
            <person name="Dacks J.B."/>
            <person name="Durnford D.G."/>
            <person name="Fast N.M."/>
            <person name="Green B.R."/>
            <person name="Grisdale C."/>
            <person name="Hempe F."/>
            <person name="Henrissat B."/>
            <person name="Hoppner M.P."/>
            <person name="Ishida K.-I."/>
            <person name="Kim E."/>
            <person name="Koreny L."/>
            <person name="Kroth P.G."/>
            <person name="Liu Y."/>
            <person name="Malik S.-B."/>
            <person name="Maier U.G."/>
            <person name="McRose D."/>
            <person name="Mock T."/>
            <person name="Neilson J.A."/>
            <person name="Onodera N.T."/>
            <person name="Poole A.M."/>
            <person name="Pritham E.J."/>
            <person name="Richards T.A."/>
            <person name="Rocap G."/>
            <person name="Roy S.W."/>
            <person name="Sarai C."/>
            <person name="Schaack S."/>
            <person name="Shirato S."/>
            <person name="Slamovits C.H."/>
            <person name="Spencer D.F."/>
            <person name="Suzuki S."/>
            <person name="Worden A.Z."/>
            <person name="Zauner S."/>
            <person name="Barry K."/>
            <person name="Bell C."/>
            <person name="Bharti A.K."/>
            <person name="Crow J.A."/>
            <person name="Grimwood J."/>
            <person name="Kramer R."/>
            <person name="Lindquist E."/>
            <person name="Lucas S."/>
            <person name="Salamov A."/>
            <person name="McFadden G.I."/>
            <person name="Lane C.E."/>
            <person name="Keeling P.J."/>
            <person name="Gray M.W."/>
            <person name="Grigoriev I.V."/>
            <person name="Archibald J.M."/>
        </authorList>
    </citation>
    <scope>NUCLEOTIDE SEQUENCE</scope>
    <source>
        <strain evidence="4">CCMP2712</strain>
    </source>
</reference>
<keyword evidence="1" id="KW-0175">Coiled coil</keyword>